<dbReference type="AlphaFoldDB" id="A0A645EN08"/>
<dbReference type="EMBL" id="VSSQ01047999">
    <property type="protein sequence ID" value="MPN02034.1"/>
    <property type="molecule type" value="Genomic_DNA"/>
</dbReference>
<dbReference type="PANTHER" id="PTHR30154:SF34">
    <property type="entry name" value="TRANSCRIPTIONAL REGULATOR AZLB"/>
    <property type="match status" value="1"/>
</dbReference>
<dbReference type="InterPro" id="IPR036388">
    <property type="entry name" value="WH-like_DNA-bd_sf"/>
</dbReference>
<dbReference type="InterPro" id="IPR036390">
    <property type="entry name" value="WH_DNA-bd_sf"/>
</dbReference>
<accession>A0A645EN08</accession>
<dbReference type="GO" id="GO:0005829">
    <property type="term" value="C:cytosol"/>
    <property type="evidence" value="ECO:0007669"/>
    <property type="project" value="TreeGrafter"/>
</dbReference>
<dbReference type="InterPro" id="IPR011008">
    <property type="entry name" value="Dimeric_a/b-barrel"/>
</dbReference>
<dbReference type="GO" id="GO:0043200">
    <property type="term" value="P:response to amino acid"/>
    <property type="evidence" value="ECO:0007669"/>
    <property type="project" value="TreeGrafter"/>
</dbReference>
<organism evidence="2">
    <name type="scientific">bioreactor metagenome</name>
    <dbReference type="NCBI Taxonomy" id="1076179"/>
    <lineage>
        <taxon>unclassified sequences</taxon>
        <taxon>metagenomes</taxon>
        <taxon>ecological metagenomes</taxon>
    </lineage>
</organism>
<dbReference type="Gene3D" id="1.10.10.10">
    <property type="entry name" value="Winged helix-like DNA-binding domain superfamily/Winged helix DNA-binding domain"/>
    <property type="match status" value="1"/>
</dbReference>
<dbReference type="PANTHER" id="PTHR30154">
    <property type="entry name" value="LEUCINE-RESPONSIVE REGULATORY PROTEIN"/>
    <property type="match status" value="1"/>
</dbReference>
<dbReference type="SUPFAM" id="SSF46785">
    <property type="entry name" value="Winged helix' DNA-binding domain"/>
    <property type="match status" value="1"/>
</dbReference>
<gene>
    <name evidence="2" type="ORF">SDC9_149247</name>
</gene>
<reference evidence="2" key="1">
    <citation type="submission" date="2019-08" db="EMBL/GenBank/DDBJ databases">
        <authorList>
            <person name="Kucharzyk K."/>
            <person name="Murdoch R.W."/>
            <person name="Higgins S."/>
            <person name="Loffler F."/>
        </authorList>
    </citation>
    <scope>NUCLEOTIDE SEQUENCE</scope>
</reference>
<sequence>MEKLLKLLNENARYTNEELAVMLEVDAVTVAKEIDRLESTGVICGYKPLFNWELASPEKVSALIELKVIPQAYAGFDDIAEKIMKFDEVASVYLMSGSYDLAVQVVGRTFQEVAMFVAKTLATMEPIQSTATHFVLRRYKDMGVDLIVEKKDDRGNISL</sequence>
<dbReference type="SUPFAM" id="SSF54909">
    <property type="entry name" value="Dimeric alpha+beta barrel"/>
    <property type="match status" value="1"/>
</dbReference>
<evidence type="ECO:0000313" key="2">
    <source>
        <dbReference type="EMBL" id="MPN02034.1"/>
    </source>
</evidence>
<dbReference type="GO" id="GO:0043565">
    <property type="term" value="F:sequence-specific DNA binding"/>
    <property type="evidence" value="ECO:0007669"/>
    <property type="project" value="TreeGrafter"/>
</dbReference>
<name>A0A645EN08_9ZZZZ</name>
<comment type="caution">
    <text evidence="2">The sequence shown here is derived from an EMBL/GenBank/DDBJ whole genome shotgun (WGS) entry which is preliminary data.</text>
</comment>
<protein>
    <recommendedName>
        <fullName evidence="1">Transcription regulator AsnC/Lrp ligand binding domain-containing protein</fullName>
    </recommendedName>
</protein>
<dbReference type="InterPro" id="IPR019888">
    <property type="entry name" value="Tscrpt_reg_AsnC-like"/>
</dbReference>
<proteinExistence type="predicted"/>
<dbReference type="InterPro" id="IPR019887">
    <property type="entry name" value="Tscrpt_reg_AsnC/Lrp_C"/>
</dbReference>
<evidence type="ECO:0000259" key="1">
    <source>
        <dbReference type="Pfam" id="PF01037"/>
    </source>
</evidence>
<dbReference type="Pfam" id="PF13412">
    <property type="entry name" value="HTH_24"/>
    <property type="match status" value="1"/>
</dbReference>
<dbReference type="SMART" id="SM00344">
    <property type="entry name" value="HTH_ASNC"/>
    <property type="match status" value="1"/>
</dbReference>
<dbReference type="Gene3D" id="3.30.70.920">
    <property type="match status" value="1"/>
</dbReference>
<feature type="domain" description="Transcription regulator AsnC/Lrp ligand binding" evidence="1">
    <location>
        <begin position="65"/>
        <end position="137"/>
    </location>
</feature>
<dbReference type="Pfam" id="PF01037">
    <property type="entry name" value="AsnC_trans_reg"/>
    <property type="match status" value="1"/>
</dbReference>